<dbReference type="Proteomes" id="UP000785679">
    <property type="component" value="Unassembled WGS sequence"/>
</dbReference>
<dbReference type="AlphaFoldDB" id="A0A8J8P2Y2"/>
<reference evidence="1" key="1">
    <citation type="submission" date="2019-06" db="EMBL/GenBank/DDBJ databases">
        <authorList>
            <person name="Zheng W."/>
        </authorList>
    </citation>
    <scope>NUCLEOTIDE SEQUENCE</scope>
    <source>
        <strain evidence="1">QDHG01</strain>
    </source>
</reference>
<gene>
    <name evidence="1" type="ORF">FGO68_gene14038</name>
</gene>
<evidence type="ECO:0000313" key="1">
    <source>
        <dbReference type="EMBL" id="TNV86446.1"/>
    </source>
</evidence>
<evidence type="ECO:0000313" key="2">
    <source>
        <dbReference type="Proteomes" id="UP000785679"/>
    </source>
</evidence>
<accession>A0A8J8P2Y2</accession>
<name>A0A8J8P2Y2_HALGN</name>
<proteinExistence type="predicted"/>
<protein>
    <submittedName>
        <fullName evidence="1">Uncharacterized protein</fullName>
    </submittedName>
</protein>
<keyword evidence="2" id="KW-1185">Reference proteome</keyword>
<organism evidence="1 2">
    <name type="scientific">Halteria grandinella</name>
    <dbReference type="NCBI Taxonomy" id="5974"/>
    <lineage>
        <taxon>Eukaryota</taxon>
        <taxon>Sar</taxon>
        <taxon>Alveolata</taxon>
        <taxon>Ciliophora</taxon>
        <taxon>Intramacronucleata</taxon>
        <taxon>Spirotrichea</taxon>
        <taxon>Stichotrichia</taxon>
        <taxon>Sporadotrichida</taxon>
        <taxon>Halteriidae</taxon>
        <taxon>Halteria</taxon>
    </lineage>
</organism>
<dbReference type="EMBL" id="RRYP01001074">
    <property type="protein sequence ID" value="TNV86446.1"/>
    <property type="molecule type" value="Genomic_DNA"/>
</dbReference>
<sequence length="104" mass="12425">MNEQEKEIRQSSKKEVLCYMTLELLIIFHDDIFSFQNGAQSVLCRYRVHPVIAYLKSRYHQFSSISRYLCLNKTLSYKQSRQTVQTYISEQGYSLSIKLSLRRF</sequence>
<comment type="caution">
    <text evidence="1">The sequence shown here is derived from an EMBL/GenBank/DDBJ whole genome shotgun (WGS) entry which is preliminary data.</text>
</comment>